<dbReference type="EMBL" id="JBHUOP010000001">
    <property type="protein sequence ID" value="MFD2839042.1"/>
    <property type="molecule type" value="Genomic_DNA"/>
</dbReference>
<dbReference type="PANTHER" id="PTHR43415">
    <property type="entry name" value="SPERMIDINE N(1)-ACETYLTRANSFERASE"/>
    <property type="match status" value="1"/>
</dbReference>
<dbReference type="CDD" id="cd04301">
    <property type="entry name" value="NAT_SF"/>
    <property type="match status" value="1"/>
</dbReference>
<accession>A0ABW5XB35</accession>
<proteinExistence type="predicted"/>
<reference evidence="3" key="1">
    <citation type="journal article" date="2019" name="Int. J. Syst. Evol. Microbiol.">
        <title>The Global Catalogue of Microorganisms (GCM) 10K type strain sequencing project: providing services to taxonomists for standard genome sequencing and annotation.</title>
        <authorList>
            <consortium name="The Broad Institute Genomics Platform"/>
            <consortium name="The Broad Institute Genome Sequencing Center for Infectious Disease"/>
            <person name="Wu L."/>
            <person name="Ma J."/>
        </authorList>
    </citation>
    <scope>NUCLEOTIDE SEQUENCE [LARGE SCALE GENOMIC DNA]</scope>
    <source>
        <strain evidence="3">KCTC 33576</strain>
    </source>
</reference>
<evidence type="ECO:0000313" key="3">
    <source>
        <dbReference type="Proteomes" id="UP001597391"/>
    </source>
</evidence>
<comment type="caution">
    <text evidence="2">The sequence shown here is derived from an EMBL/GenBank/DDBJ whole genome shotgun (WGS) entry which is preliminary data.</text>
</comment>
<sequence>MPSHTRRWPPLPLEGAAIRLRPFELLDLPTYRHWLEPHHEWHQWDGPYYPLPTAAESDETVRMLSERISRGFDPCAELPPTRLVVARTSDDQLIGTVNWYWESQETNWARMGISLFDPAVRGQGIGTQALELWTGYLFACTDWARLDFATWSGNLGMMQVGRKLGFTQEGRFRKARIVRGEYFDSVVYGVLREEWEERGA</sequence>
<feature type="domain" description="N-acetyltransferase" evidence="1">
    <location>
        <begin position="18"/>
        <end position="193"/>
    </location>
</feature>
<dbReference type="PROSITE" id="PS51186">
    <property type="entry name" value="GNAT"/>
    <property type="match status" value="1"/>
</dbReference>
<dbReference type="RefSeq" id="WP_377464443.1">
    <property type="nucleotide sequence ID" value="NZ_JBHUOP010000001.1"/>
</dbReference>
<dbReference type="InterPro" id="IPR000182">
    <property type="entry name" value="GNAT_dom"/>
</dbReference>
<keyword evidence="2" id="KW-0012">Acyltransferase</keyword>
<protein>
    <submittedName>
        <fullName evidence="2">GNAT family N-acetyltransferase</fullName>
        <ecNumber evidence="2">2.3.-.-</ecNumber>
    </submittedName>
</protein>
<dbReference type="EC" id="2.3.-.-" evidence="2"/>
<keyword evidence="3" id="KW-1185">Reference proteome</keyword>
<evidence type="ECO:0000313" key="2">
    <source>
        <dbReference type="EMBL" id="MFD2839042.1"/>
    </source>
</evidence>
<organism evidence="2 3">
    <name type="scientific">Populibacterium corticicola</name>
    <dbReference type="NCBI Taxonomy" id="1812826"/>
    <lineage>
        <taxon>Bacteria</taxon>
        <taxon>Bacillati</taxon>
        <taxon>Actinomycetota</taxon>
        <taxon>Actinomycetes</taxon>
        <taxon>Micrococcales</taxon>
        <taxon>Jonesiaceae</taxon>
        <taxon>Populibacterium</taxon>
    </lineage>
</organism>
<name>A0ABW5XB35_9MICO</name>
<evidence type="ECO:0000259" key="1">
    <source>
        <dbReference type="PROSITE" id="PS51186"/>
    </source>
</evidence>
<dbReference type="Pfam" id="PF13302">
    <property type="entry name" value="Acetyltransf_3"/>
    <property type="match status" value="1"/>
</dbReference>
<keyword evidence="2" id="KW-0808">Transferase</keyword>
<gene>
    <name evidence="2" type="ORF">ACFSYH_00440</name>
</gene>
<dbReference type="InterPro" id="IPR016181">
    <property type="entry name" value="Acyl_CoA_acyltransferase"/>
</dbReference>
<dbReference type="Gene3D" id="3.40.630.30">
    <property type="match status" value="1"/>
</dbReference>
<dbReference type="GO" id="GO:0016746">
    <property type="term" value="F:acyltransferase activity"/>
    <property type="evidence" value="ECO:0007669"/>
    <property type="project" value="UniProtKB-KW"/>
</dbReference>
<dbReference type="SUPFAM" id="SSF55729">
    <property type="entry name" value="Acyl-CoA N-acyltransferases (Nat)"/>
    <property type="match status" value="1"/>
</dbReference>
<dbReference type="Proteomes" id="UP001597391">
    <property type="component" value="Unassembled WGS sequence"/>
</dbReference>
<dbReference type="PANTHER" id="PTHR43415:SF4">
    <property type="entry name" value="N-ACETYLTRANSFERASE DOMAIN-CONTAINING PROTEIN"/>
    <property type="match status" value="1"/>
</dbReference>